<dbReference type="EMBL" id="JARWAO010000008">
    <property type="protein sequence ID" value="MDR5897123.1"/>
    <property type="molecule type" value="Genomic_DNA"/>
</dbReference>
<evidence type="ECO:0000313" key="2">
    <source>
        <dbReference type="Proteomes" id="UP001269375"/>
    </source>
</evidence>
<evidence type="ECO:0000313" key="1">
    <source>
        <dbReference type="EMBL" id="MDR5897123.1"/>
    </source>
</evidence>
<organism evidence="1 2">
    <name type="scientific">Larsenimonas suaedae</name>
    <dbReference type="NCBI Taxonomy" id="1851019"/>
    <lineage>
        <taxon>Bacteria</taxon>
        <taxon>Pseudomonadati</taxon>
        <taxon>Pseudomonadota</taxon>
        <taxon>Gammaproteobacteria</taxon>
        <taxon>Oceanospirillales</taxon>
        <taxon>Halomonadaceae</taxon>
        <taxon>Larsenimonas</taxon>
    </lineage>
</organism>
<sequence length="70" mass="7529">MATVRTIQGDTVDRICYRHLGSTAAVTAVYALNPGLCERGPVLPTGTEVRLPVPEAAPRTPTHSSIQLWD</sequence>
<proteinExistence type="predicted"/>
<gene>
    <name evidence="1" type="ORF">QC825_13700</name>
</gene>
<reference evidence="1 2" key="1">
    <citation type="submission" date="2023-04" db="EMBL/GenBank/DDBJ databases">
        <title>A long-awaited taxogenomic arrangement of the family Halomonadaceae.</title>
        <authorList>
            <person name="De La Haba R."/>
            <person name="Chuvochina M."/>
            <person name="Wittouck S."/>
            <person name="Arahal D.R."/>
            <person name="Sanchez-Porro C."/>
            <person name="Hugenholtz P."/>
            <person name="Ventosa A."/>
        </authorList>
    </citation>
    <scope>NUCLEOTIDE SEQUENCE [LARGE SCALE GENOMIC DNA]</scope>
    <source>
        <strain evidence="1 2">DSM 22428</strain>
    </source>
</reference>
<protein>
    <submittedName>
        <fullName evidence="1">Tail protein X</fullName>
    </submittedName>
</protein>
<accession>A0ABU1GYP9</accession>
<dbReference type="Pfam" id="PF05489">
    <property type="entry name" value="Phage_tail_X"/>
    <property type="match status" value="1"/>
</dbReference>
<dbReference type="InterPro" id="IPR008861">
    <property type="entry name" value="GpX-like"/>
</dbReference>
<keyword evidence="2" id="KW-1185">Reference proteome</keyword>
<dbReference type="Proteomes" id="UP001269375">
    <property type="component" value="Unassembled WGS sequence"/>
</dbReference>
<name>A0ABU1GYP9_9GAMM</name>
<comment type="caution">
    <text evidence="1">The sequence shown here is derived from an EMBL/GenBank/DDBJ whole genome shotgun (WGS) entry which is preliminary data.</text>
</comment>